<dbReference type="EMBL" id="JAUHHV010000004">
    <property type="protein sequence ID" value="KAK1427516.1"/>
    <property type="molecule type" value="Genomic_DNA"/>
</dbReference>
<comment type="caution">
    <text evidence="1">The sequence shown here is derived from an EMBL/GenBank/DDBJ whole genome shotgun (WGS) entry which is preliminary data.</text>
</comment>
<evidence type="ECO:0000313" key="1">
    <source>
        <dbReference type="EMBL" id="KAK1427516.1"/>
    </source>
</evidence>
<name>A0AAD8P0H5_TARER</name>
<proteinExistence type="predicted"/>
<gene>
    <name evidence="1" type="ORF">QVD17_16203</name>
</gene>
<dbReference type="Proteomes" id="UP001229421">
    <property type="component" value="Unassembled WGS sequence"/>
</dbReference>
<keyword evidence="2" id="KW-1185">Reference proteome</keyword>
<protein>
    <submittedName>
        <fullName evidence="1">Uncharacterized protein</fullName>
    </submittedName>
</protein>
<evidence type="ECO:0000313" key="2">
    <source>
        <dbReference type="Proteomes" id="UP001229421"/>
    </source>
</evidence>
<sequence>MGMGMGMGMGNWEGRRKKSKRCGELDVLHDLSPPAVGEEFSTDTSSAAEIDQNFSNLELNQQLEVIPRLTIHKTYPTENIIGDVEGGVKTRNKANQ</sequence>
<reference evidence="1" key="1">
    <citation type="journal article" date="2023" name="bioRxiv">
        <title>Improved chromosome-level genome assembly for marigold (Tagetes erecta).</title>
        <authorList>
            <person name="Jiang F."/>
            <person name="Yuan L."/>
            <person name="Wang S."/>
            <person name="Wang H."/>
            <person name="Xu D."/>
            <person name="Wang A."/>
            <person name="Fan W."/>
        </authorList>
    </citation>
    <scope>NUCLEOTIDE SEQUENCE</scope>
    <source>
        <strain evidence="1">WSJ</strain>
        <tissue evidence="1">Leaf</tissue>
    </source>
</reference>
<dbReference type="AlphaFoldDB" id="A0AAD8P0H5"/>
<accession>A0AAD8P0H5</accession>
<organism evidence="1 2">
    <name type="scientific">Tagetes erecta</name>
    <name type="common">African marigold</name>
    <dbReference type="NCBI Taxonomy" id="13708"/>
    <lineage>
        <taxon>Eukaryota</taxon>
        <taxon>Viridiplantae</taxon>
        <taxon>Streptophyta</taxon>
        <taxon>Embryophyta</taxon>
        <taxon>Tracheophyta</taxon>
        <taxon>Spermatophyta</taxon>
        <taxon>Magnoliopsida</taxon>
        <taxon>eudicotyledons</taxon>
        <taxon>Gunneridae</taxon>
        <taxon>Pentapetalae</taxon>
        <taxon>asterids</taxon>
        <taxon>campanulids</taxon>
        <taxon>Asterales</taxon>
        <taxon>Asteraceae</taxon>
        <taxon>Asteroideae</taxon>
        <taxon>Heliantheae alliance</taxon>
        <taxon>Tageteae</taxon>
        <taxon>Tagetes</taxon>
    </lineage>
</organism>